<organism evidence="1">
    <name type="scientific">Pseudomonas phage RVTF4</name>
    <dbReference type="NCBI Taxonomy" id="3236931"/>
    <lineage>
        <taxon>Viruses</taxon>
    </lineage>
</organism>
<proteinExistence type="predicted"/>
<reference evidence="1" key="1">
    <citation type="submission" date="2024-07" db="EMBL/GenBank/DDBJ databases">
        <authorList>
            <person name="Bringhurst R.M."/>
            <person name="Homer T.E."/>
        </authorList>
    </citation>
    <scope>NUCLEOTIDE SEQUENCE</scope>
</reference>
<accession>A0AB39CCX8</accession>
<evidence type="ECO:0008006" key="2">
    <source>
        <dbReference type="Google" id="ProtNLM"/>
    </source>
</evidence>
<dbReference type="EMBL" id="PQ015378">
    <property type="protein sequence ID" value="XDJ14689.1"/>
    <property type="molecule type" value="Genomic_DNA"/>
</dbReference>
<sequence>MYTLFRDDPVGSKGVVLDPKRPQIQRNVARVMEDVTNYYRRHPKVVDARNLFSLIISHFVLEYRSDDAQWAKKCEDQAKLLIRNLGLTDAINRGKIFDKGVTLGPECEEVVISSIERFDTQGLRSRWRQLKPVRYLYHTRSDTNLPIMNNKTPGKGYGVIMINIPMLMVQYRHWVYNNFGAVDGDSVNHYKFIGAHVLVDSLESYLEIAYFNRLSRMAYKLPATKYPLPHPFYIPDYTNDIDAMAKRTIEQRVMFTGMITELAQSTPMIMKDNLWQVIQLPKGPVTIQNEWALALARIPYIKYLVDSVKKAPGYDKTQTNIVLRELQEAMHSQSLRMNGSSEMMKRLWDDVRKLVEELT</sequence>
<name>A0AB39CCX8_9VIRU</name>
<protein>
    <recommendedName>
        <fullName evidence="2">Virion structural protein</fullName>
    </recommendedName>
</protein>
<evidence type="ECO:0000313" key="1">
    <source>
        <dbReference type="EMBL" id="XDJ14689.1"/>
    </source>
</evidence>